<evidence type="ECO:0000256" key="1">
    <source>
        <dbReference type="ARBA" id="ARBA00008226"/>
    </source>
</evidence>
<keyword evidence="5 9" id="KW-0067">ATP-binding</keyword>
<dbReference type="InterPro" id="IPR041715">
    <property type="entry name" value="HisRS-like_core"/>
</dbReference>
<feature type="binding site" evidence="10">
    <location>
        <position position="271"/>
    </location>
    <ligand>
        <name>L-histidine</name>
        <dbReference type="ChEBI" id="CHEBI:57595"/>
    </ligand>
</feature>
<dbReference type="HAMAP" id="MF_00127">
    <property type="entry name" value="His_tRNA_synth"/>
    <property type="match status" value="1"/>
</dbReference>
<evidence type="ECO:0000313" key="13">
    <source>
        <dbReference type="Proteomes" id="UP000000933"/>
    </source>
</evidence>
<dbReference type="InterPro" id="IPR015807">
    <property type="entry name" value="His-tRNA-ligase"/>
</dbReference>
<comment type="catalytic activity">
    <reaction evidence="8 9">
        <text>tRNA(His) + L-histidine + ATP = L-histidyl-tRNA(His) + AMP + diphosphate + H(+)</text>
        <dbReference type="Rhea" id="RHEA:17313"/>
        <dbReference type="Rhea" id="RHEA-COMP:9665"/>
        <dbReference type="Rhea" id="RHEA-COMP:9689"/>
        <dbReference type="ChEBI" id="CHEBI:15378"/>
        <dbReference type="ChEBI" id="CHEBI:30616"/>
        <dbReference type="ChEBI" id="CHEBI:33019"/>
        <dbReference type="ChEBI" id="CHEBI:57595"/>
        <dbReference type="ChEBI" id="CHEBI:78442"/>
        <dbReference type="ChEBI" id="CHEBI:78527"/>
        <dbReference type="ChEBI" id="CHEBI:456215"/>
        <dbReference type="EC" id="6.1.1.21"/>
    </reaction>
</comment>
<evidence type="ECO:0000259" key="11">
    <source>
        <dbReference type="PROSITE" id="PS50862"/>
    </source>
</evidence>
<keyword evidence="6 9" id="KW-0648">Protein biosynthesis</keyword>
<dbReference type="Proteomes" id="UP000000933">
    <property type="component" value="Chromosome"/>
</dbReference>
<comment type="similarity">
    <text evidence="1 9">Belongs to the class-II aminoacyl-tRNA synthetase family.</text>
</comment>
<dbReference type="EC" id="6.1.1.21" evidence="9"/>
<feature type="binding site" evidence="10">
    <location>
        <begin position="95"/>
        <end position="97"/>
    </location>
    <ligand>
        <name>L-histidine</name>
        <dbReference type="ChEBI" id="CHEBI:57595"/>
    </ligand>
</feature>
<organism evidence="12 13">
    <name type="scientific">Salinibacter ruber (strain M8)</name>
    <dbReference type="NCBI Taxonomy" id="761659"/>
    <lineage>
        <taxon>Bacteria</taxon>
        <taxon>Pseudomonadati</taxon>
        <taxon>Rhodothermota</taxon>
        <taxon>Rhodothermia</taxon>
        <taxon>Rhodothermales</taxon>
        <taxon>Salinibacteraceae</taxon>
        <taxon>Salinibacter</taxon>
    </lineage>
</organism>
<feature type="domain" description="Aminoacyl-transfer RNA synthetases class-II family profile" evidence="11">
    <location>
        <begin position="38"/>
        <end position="337"/>
    </location>
</feature>
<dbReference type="Pfam" id="PF03129">
    <property type="entry name" value="HGTP_anticodon"/>
    <property type="match status" value="1"/>
</dbReference>
<dbReference type="GO" id="GO:0005737">
    <property type="term" value="C:cytoplasm"/>
    <property type="evidence" value="ECO:0007669"/>
    <property type="project" value="UniProtKB-SubCell"/>
</dbReference>
<dbReference type="CDD" id="cd00859">
    <property type="entry name" value="HisRS_anticodon"/>
    <property type="match status" value="1"/>
</dbReference>
<accession>D5H7D7</accession>
<protein>
    <recommendedName>
        <fullName evidence="9">Histidine--tRNA ligase</fullName>
        <ecNumber evidence="9">6.1.1.21</ecNumber>
    </recommendedName>
    <alternativeName>
        <fullName evidence="9">Histidyl-tRNA synthetase</fullName>
        <shortName evidence="9">HisRS</shortName>
    </alternativeName>
</protein>
<evidence type="ECO:0000256" key="7">
    <source>
        <dbReference type="ARBA" id="ARBA00023146"/>
    </source>
</evidence>
<evidence type="ECO:0000313" key="12">
    <source>
        <dbReference type="EMBL" id="CBH23942.1"/>
    </source>
</evidence>
<gene>
    <name evidence="9 12" type="primary">hisS</name>
    <name evidence="12" type="ordered locus">SRM_01021</name>
</gene>
<dbReference type="InterPro" id="IPR004516">
    <property type="entry name" value="HisRS/HisZ"/>
</dbReference>
<dbReference type="GO" id="GO:0005524">
    <property type="term" value="F:ATP binding"/>
    <property type="evidence" value="ECO:0007669"/>
    <property type="project" value="UniProtKB-UniRule"/>
</dbReference>
<comment type="subcellular location">
    <subcellularLocation>
        <location evidence="9">Cytoplasm</location>
    </subcellularLocation>
</comment>
<evidence type="ECO:0000256" key="9">
    <source>
        <dbReference type="HAMAP-Rule" id="MF_00127"/>
    </source>
</evidence>
<dbReference type="SUPFAM" id="SSF52954">
    <property type="entry name" value="Class II aaRS ABD-related"/>
    <property type="match status" value="1"/>
</dbReference>
<dbReference type="InterPro" id="IPR004154">
    <property type="entry name" value="Anticodon-bd"/>
</dbReference>
<dbReference type="PROSITE" id="PS50862">
    <property type="entry name" value="AA_TRNA_LIGASE_II"/>
    <property type="match status" value="1"/>
</dbReference>
<dbReference type="PIRSF" id="PIRSF001549">
    <property type="entry name" value="His-tRNA_synth"/>
    <property type="match status" value="1"/>
</dbReference>
<keyword evidence="3 9" id="KW-0436">Ligase</keyword>
<reference evidence="13" key="2">
    <citation type="submission" date="2010-04" db="EMBL/GenBank/DDBJ databases">
        <title>Genome sequence of Salinibacter ruber M8.</title>
        <authorList>
            <consortium name="Genoscope"/>
        </authorList>
    </citation>
    <scope>NUCLEOTIDE SEQUENCE [LARGE SCALE GENOMIC DNA]</scope>
    <source>
        <strain evidence="13">M8</strain>
    </source>
</reference>
<evidence type="ECO:0000256" key="5">
    <source>
        <dbReference type="ARBA" id="ARBA00022840"/>
    </source>
</evidence>
<evidence type="ECO:0000256" key="10">
    <source>
        <dbReference type="PIRSR" id="PIRSR001549-1"/>
    </source>
</evidence>
<feature type="binding site" evidence="10">
    <location>
        <position position="126"/>
    </location>
    <ligand>
        <name>L-histidine</name>
        <dbReference type="ChEBI" id="CHEBI:57595"/>
    </ligand>
</feature>
<dbReference type="GO" id="GO:0004821">
    <property type="term" value="F:histidine-tRNA ligase activity"/>
    <property type="evidence" value="ECO:0007669"/>
    <property type="project" value="UniProtKB-UniRule"/>
</dbReference>
<dbReference type="PANTHER" id="PTHR43707:SF1">
    <property type="entry name" value="HISTIDINE--TRNA LIGASE, MITOCHONDRIAL-RELATED"/>
    <property type="match status" value="1"/>
</dbReference>
<dbReference type="GO" id="GO:0006427">
    <property type="term" value="P:histidyl-tRNA aminoacylation"/>
    <property type="evidence" value="ECO:0007669"/>
    <property type="project" value="UniProtKB-UniRule"/>
</dbReference>
<evidence type="ECO:0000256" key="4">
    <source>
        <dbReference type="ARBA" id="ARBA00022741"/>
    </source>
</evidence>
<feature type="binding site" evidence="10">
    <location>
        <position position="140"/>
    </location>
    <ligand>
        <name>L-histidine</name>
        <dbReference type="ChEBI" id="CHEBI:57595"/>
    </ligand>
</feature>
<dbReference type="InterPro" id="IPR045864">
    <property type="entry name" value="aa-tRNA-synth_II/BPL/LPL"/>
</dbReference>
<proteinExistence type="inferred from homology"/>
<dbReference type="AlphaFoldDB" id="D5H7D7"/>
<dbReference type="InterPro" id="IPR006195">
    <property type="entry name" value="aa-tRNA-synth_II"/>
</dbReference>
<feature type="binding site" evidence="10">
    <location>
        <begin position="275"/>
        <end position="276"/>
    </location>
    <ligand>
        <name>L-histidine</name>
        <dbReference type="ChEBI" id="CHEBI:57595"/>
    </ligand>
</feature>
<dbReference type="Gene3D" id="3.40.50.800">
    <property type="entry name" value="Anticodon-binding domain"/>
    <property type="match status" value="1"/>
</dbReference>
<dbReference type="InterPro" id="IPR036621">
    <property type="entry name" value="Anticodon-bd_dom_sf"/>
</dbReference>
<keyword evidence="9" id="KW-0963">Cytoplasm</keyword>
<feature type="binding site" evidence="10">
    <location>
        <position position="144"/>
    </location>
    <ligand>
        <name>L-histidine</name>
        <dbReference type="ChEBI" id="CHEBI:57595"/>
    </ligand>
</feature>
<keyword evidence="4 9" id="KW-0547">Nucleotide-binding</keyword>
<evidence type="ECO:0000256" key="8">
    <source>
        <dbReference type="ARBA" id="ARBA00047639"/>
    </source>
</evidence>
<dbReference type="KEGG" id="srm:SRM_01021"/>
<dbReference type="PATRIC" id="fig|761659.10.peg.1132"/>
<dbReference type="HOGENOM" id="CLU_025113_1_1_10"/>
<dbReference type="EMBL" id="FP565814">
    <property type="protein sequence ID" value="CBH23942.1"/>
    <property type="molecule type" value="Genomic_DNA"/>
</dbReference>
<keyword evidence="7 9" id="KW-0030">Aminoacyl-tRNA synthetase</keyword>
<dbReference type="Pfam" id="PF13393">
    <property type="entry name" value="tRNA-synt_His"/>
    <property type="match status" value="1"/>
</dbReference>
<dbReference type="CDD" id="cd00773">
    <property type="entry name" value="HisRS-like_core"/>
    <property type="match status" value="1"/>
</dbReference>
<evidence type="ECO:0000256" key="3">
    <source>
        <dbReference type="ARBA" id="ARBA00022598"/>
    </source>
</evidence>
<dbReference type="InterPro" id="IPR033656">
    <property type="entry name" value="HisRS_anticodon"/>
</dbReference>
<dbReference type="SUPFAM" id="SSF55681">
    <property type="entry name" value="Class II aaRS and biotin synthetases"/>
    <property type="match status" value="1"/>
</dbReference>
<evidence type="ECO:0000256" key="6">
    <source>
        <dbReference type="ARBA" id="ARBA00022917"/>
    </source>
</evidence>
<dbReference type="NCBIfam" id="TIGR00442">
    <property type="entry name" value="hisS"/>
    <property type="match status" value="1"/>
</dbReference>
<dbReference type="PANTHER" id="PTHR43707">
    <property type="entry name" value="HISTIDYL-TRNA SYNTHETASE"/>
    <property type="match status" value="1"/>
</dbReference>
<dbReference type="Gene3D" id="3.30.930.10">
    <property type="entry name" value="Bira Bifunctional Protein, Domain 2"/>
    <property type="match status" value="1"/>
</dbReference>
<sequence>MPVSTSFQNIKGTFDILPDAYTDDGGTRVAASAEWRHVEATVRDVMRRHNFEEIRTPVLEPTELVARGVGESTDIVQKEMFAFERSDTQYVLRPEITAPVVRSFLQHHLDQRGGVQKLFYIGPCFRAEQPQKGRYRQFHQFGIEVLGADQPRADAETIAVLMAVCEALGLSDLRLRLNTLGTPERREEYVAALQDYLAPHADELSETSRRRLEQNPLRILDTKVEHEQALLRDAPTLIDFVSDESLAHYDEVKGLLGDLGVEYDEDPHLVRGLDYYTETTFELEHPGLGAQSALAGGGRYDRLAEVLGSDDPVPAVGFAAGMERLFLALDAAEADRPGAATPDVFIAALGDEAEAWCFRTAQELRAGGLHVAHDLMGRSLKAQMKEANRQNAPYAMIIGGNELEAGAATVKEMESGEQEDVPFDDLVEYLTSPAESA</sequence>
<comment type="subunit">
    <text evidence="2 9">Homodimer.</text>
</comment>
<reference evidence="12 13" key="1">
    <citation type="journal article" date="2010" name="ISME J.">
        <title>Fine-scale evolution: genomic, phenotypic and ecological differentiation in two coexisting Salinibacter ruber strains.</title>
        <authorList>
            <person name="Pena A."/>
            <person name="Teeling H."/>
            <person name="Huerta-Cepas J."/>
            <person name="Santos F."/>
            <person name="Yarza P."/>
            <person name="Brito-Echeverria J."/>
            <person name="Lucio M."/>
            <person name="Schmitt-Kopplin P."/>
            <person name="Meseguer I."/>
            <person name="Schenowitz C."/>
            <person name="Dossat C."/>
            <person name="Barbe V."/>
            <person name="Dopazo J."/>
            <person name="Rossello-Mora R."/>
            <person name="Schuler M."/>
            <person name="Glockner F.O."/>
            <person name="Amann R."/>
            <person name="Gabaldon T."/>
            <person name="Anton J."/>
        </authorList>
    </citation>
    <scope>NUCLEOTIDE SEQUENCE [LARGE SCALE GENOMIC DNA]</scope>
    <source>
        <strain evidence="12 13">M8</strain>
    </source>
</reference>
<evidence type="ECO:0000256" key="2">
    <source>
        <dbReference type="ARBA" id="ARBA00011738"/>
    </source>
</evidence>
<name>D5H7D7_SALRM</name>